<evidence type="ECO:0008006" key="3">
    <source>
        <dbReference type="Google" id="ProtNLM"/>
    </source>
</evidence>
<accession>A0ABR6VWB6</accession>
<protein>
    <recommendedName>
        <fullName evidence="3">Transposase</fullName>
    </recommendedName>
</protein>
<evidence type="ECO:0000313" key="1">
    <source>
        <dbReference type="EMBL" id="MBC3541489.1"/>
    </source>
</evidence>
<dbReference type="EMBL" id="JACOAF010000041">
    <property type="protein sequence ID" value="MBC3541489.1"/>
    <property type="molecule type" value="Genomic_DNA"/>
</dbReference>
<name>A0ABR6VWB6_9BACT</name>
<evidence type="ECO:0000313" key="2">
    <source>
        <dbReference type="Proteomes" id="UP000659698"/>
    </source>
</evidence>
<organism evidence="1 2">
    <name type="scientific">Rufibacter sediminis</name>
    <dbReference type="NCBI Taxonomy" id="2762756"/>
    <lineage>
        <taxon>Bacteria</taxon>
        <taxon>Pseudomonadati</taxon>
        <taxon>Bacteroidota</taxon>
        <taxon>Cytophagia</taxon>
        <taxon>Cytophagales</taxon>
        <taxon>Hymenobacteraceae</taxon>
        <taxon>Rufibacter</taxon>
    </lineage>
</organism>
<proteinExistence type="predicted"/>
<gene>
    <name evidence="1" type="ORF">H7U12_17475</name>
</gene>
<dbReference type="Proteomes" id="UP000659698">
    <property type="component" value="Unassembled WGS sequence"/>
</dbReference>
<comment type="caution">
    <text evidence="1">The sequence shown here is derived from an EMBL/GenBank/DDBJ whole genome shotgun (WGS) entry which is preliminary data.</text>
</comment>
<reference evidence="1 2" key="1">
    <citation type="journal article" date="2019" name="Int. J. Syst. Evol. Microbiol.">
        <title>Rufibacter sediminis sp. nov., isolated from freshwater lake sediment.</title>
        <authorList>
            <person name="Qu J.H."/>
            <person name="Zhang L.J."/>
            <person name="Fu Y.H."/>
            <person name="Li H.F."/>
        </authorList>
    </citation>
    <scope>NUCLEOTIDE SEQUENCE [LARGE SCALE GENOMIC DNA]</scope>
    <source>
        <strain evidence="1 2">H-1</strain>
    </source>
</reference>
<dbReference type="Pfam" id="PF03400">
    <property type="entry name" value="DDE_Tnp_IS1"/>
    <property type="match status" value="1"/>
</dbReference>
<sequence length="43" mass="5103">MTPQDRHRVGKAYAKNREGVNTCLRARNRRLVRKTTCFSKRKV</sequence>
<keyword evidence="2" id="KW-1185">Reference proteome</keyword>
<dbReference type="InterPro" id="IPR005063">
    <property type="entry name" value="Transposase_27"/>
</dbReference>